<proteinExistence type="inferred from homology"/>
<reference evidence="3 4" key="1">
    <citation type="journal article" date="2024" name="Proc. Natl. Acad. Sci. U.S.A.">
        <title>The genetic regulatory architecture and epigenomic basis for age-related changes in rattlesnake venom.</title>
        <authorList>
            <person name="Hogan M.P."/>
            <person name="Holding M.L."/>
            <person name="Nystrom G.S."/>
            <person name="Colston T.J."/>
            <person name="Bartlett D.A."/>
            <person name="Mason A.J."/>
            <person name="Ellsworth S.A."/>
            <person name="Rautsaw R.M."/>
            <person name="Lawrence K.C."/>
            <person name="Strickland J.L."/>
            <person name="He B."/>
            <person name="Fraser P."/>
            <person name="Margres M.J."/>
            <person name="Gilbert D.M."/>
            <person name="Gibbs H.L."/>
            <person name="Parkinson C.L."/>
            <person name="Rokyta D.R."/>
        </authorList>
    </citation>
    <scope>NUCLEOTIDE SEQUENCE [LARGE SCALE GENOMIC DNA]</scope>
    <source>
        <strain evidence="3">DRR0105</strain>
    </source>
</reference>
<keyword evidence="4" id="KW-1185">Reference proteome</keyword>
<protein>
    <recommendedName>
        <fullName evidence="2">TIP41-like protein</fullName>
    </recommendedName>
</protein>
<dbReference type="EMBL" id="JAOTOJ010000004">
    <property type="protein sequence ID" value="KAK9402299.1"/>
    <property type="molecule type" value="Genomic_DNA"/>
</dbReference>
<dbReference type="PANTHER" id="PTHR21021">
    <property type="entry name" value="GAF/PUTATIVE CYTOSKELETAL PROTEIN"/>
    <property type="match status" value="1"/>
</dbReference>
<evidence type="ECO:0000313" key="3">
    <source>
        <dbReference type="EMBL" id="KAK9402299.1"/>
    </source>
</evidence>
<dbReference type="InterPro" id="IPR007303">
    <property type="entry name" value="TIP41-like"/>
</dbReference>
<evidence type="ECO:0000313" key="4">
    <source>
        <dbReference type="Proteomes" id="UP001474421"/>
    </source>
</evidence>
<organism evidence="3 4">
    <name type="scientific">Crotalus adamanteus</name>
    <name type="common">Eastern diamondback rattlesnake</name>
    <dbReference type="NCBI Taxonomy" id="8729"/>
    <lineage>
        <taxon>Eukaryota</taxon>
        <taxon>Metazoa</taxon>
        <taxon>Chordata</taxon>
        <taxon>Craniata</taxon>
        <taxon>Vertebrata</taxon>
        <taxon>Euteleostomi</taxon>
        <taxon>Lepidosauria</taxon>
        <taxon>Squamata</taxon>
        <taxon>Bifurcata</taxon>
        <taxon>Unidentata</taxon>
        <taxon>Episquamata</taxon>
        <taxon>Toxicofera</taxon>
        <taxon>Serpentes</taxon>
        <taxon>Colubroidea</taxon>
        <taxon>Viperidae</taxon>
        <taxon>Crotalinae</taxon>
        <taxon>Crotalus</taxon>
    </lineage>
</organism>
<gene>
    <name evidence="3" type="ORF">NXF25_010655</name>
</gene>
<comment type="similarity">
    <text evidence="1">Belongs to the TIP41 family.</text>
</comment>
<dbReference type="Proteomes" id="UP001474421">
    <property type="component" value="Unassembled WGS sequence"/>
</dbReference>
<dbReference type="AlphaFoldDB" id="A0AAW1BJ99"/>
<dbReference type="Pfam" id="PF04176">
    <property type="entry name" value="TIP41"/>
    <property type="match status" value="1"/>
</dbReference>
<accession>A0AAW1BJ99</accession>
<evidence type="ECO:0000256" key="2">
    <source>
        <dbReference type="ARBA" id="ARBA00018951"/>
    </source>
</evidence>
<dbReference type="PANTHER" id="PTHR21021:SF16">
    <property type="entry name" value="TIP41-LIKE PROTEIN"/>
    <property type="match status" value="1"/>
</dbReference>
<dbReference type="GO" id="GO:0031929">
    <property type="term" value="P:TOR signaling"/>
    <property type="evidence" value="ECO:0007669"/>
    <property type="project" value="TreeGrafter"/>
</dbReference>
<name>A0AAW1BJ99_CROAD</name>
<evidence type="ECO:0000256" key="1">
    <source>
        <dbReference type="ARBA" id="ARBA00006658"/>
    </source>
</evidence>
<dbReference type="GO" id="GO:0005829">
    <property type="term" value="C:cytosol"/>
    <property type="evidence" value="ECO:0007669"/>
    <property type="project" value="TreeGrafter"/>
</dbReference>
<dbReference type="InterPro" id="IPR051330">
    <property type="entry name" value="Phosphatase_reg/MetRdx"/>
</dbReference>
<sequence length="343" mass="39673">MKGIADGDQEPEDELLKPFHFIRRHENPEAEVEYLTAVLLLLLLLLREEEKLEVVCLQGSYLGVYSCHRRRKLSRLYACCLGVDAAIMMPVFKSSRRDFAFGPWKLTAARTHIIKSADAERLAEELHMPCVPEMMFGDNILRIQHELFFGIEFNATDALKCVNNSQGMVKVACAEEWQESRSEPEHTKEVVKPYDWTYTTDYKGTLLEHIDTEKLKAREQIMFFEEVLLFEDELHDHGVSSLSVKIRVMPSSFFVLLRFFLRVDGVLIRMNDTRIYHEANKSYMLREYTSRESKISNLKHIPPTLFTDPNEIAQYLPVKENICEKLEFPENSCPESAAAPEGT</sequence>
<comment type="caution">
    <text evidence="3">The sequence shown here is derived from an EMBL/GenBank/DDBJ whole genome shotgun (WGS) entry which is preliminary data.</text>
</comment>